<dbReference type="Pfam" id="PF21116">
    <property type="entry name" value="EF-hand_Zip"/>
    <property type="match status" value="1"/>
</dbReference>
<comment type="function">
    <text evidence="20">Selective transporter that mediates the uptake of Zn(2+). Plays an essential role for dietary zinc uptake from small intestine. The Zn(2+) uniporter activity is regulated by zinc availability. Also exhibits polyspecific binding and transport of Cu(2+), Cd(2+) and possibly Ni(2+) but at higher concentrations.</text>
</comment>
<dbReference type="GO" id="GO:0055038">
    <property type="term" value="C:recycling endosome membrane"/>
    <property type="evidence" value="ECO:0007669"/>
    <property type="project" value="UniProtKB-SubCell"/>
</dbReference>
<evidence type="ECO:0000256" key="8">
    <source>
        <dbReference type="ARBA" id="ARBA00022729"/>
    </source>
</evidence>
<evidence type="ECO:0000313" key="24">
    <source>
        <dbReference type="Proteomes" id="UP000002494"/>
    </source>
</evidence>
<dbReference type="OMA" id="PPKQPHE"/>
<dbReference type="Pfam" id="PF02535">
    <property type="entry name" value="Zip"/>
    <property type="match status" value="1"/>
</dbReference>
<evidence type="ECO:0000256" key="13">
    <source>
        <dbReference type="ARBA" id="ARBA00022989"/>
    </source>
</evidence>
<dbReference type="CTD" id="55630"/>
<evidence type="ECO:0000256" key="6">
    <source>
        <dbReference type="ARBA" id="ARBA00022692"/>
    </source>
</evidence>
<keyword evidence="14" id="KW-0406">Ion transport</keyword>
<dbReference type="RGD" id="1306701">
    <property type="gene designation" value="Slc39a4"/>
</dbReference>
<evidence type="ECO:0000256" key="16">
    <source>
        <dbReference type="ARBA" id="ARBA00034634"/>
    </source>
</evidence>
<dbReference type="GeneID" id="300051"/>
<keyword evidence="11" id="KW-0832">Ubl conjugation</keyword>
<evidence type="ECO:0000256" key="1">
    <source>
        <dbReference type="ARBA" id="ARBA00004195"/>
    </source>
</evidence>
<dbReference type="Pfam" id="PF18292">
    <property type="entry name" value="ZIP4_domain"/>
    <property type="match status" value="1"/>
</dbReference>
<organism evidence="23 24">
    <name type="scientific">Rattus norvegicus</name>
    <name type="common">Rat</name>
    <dbReference type="NCBI Taxonomy" id="10116"/>
    <lineage>
        <taxon>Eukaryota</taxon>
        <taxon>Metazoa</taxon>
        <taxon>Chordata</taxon>
        <taxon>Craniata</taxon>
        <taxon>Vertebrata</taxon>
        <taxon>Euteleostomi</taxon>
        <taxon>Mammalia</taxon>
        <taxon>Eutheria</taxon>
        <taxon>Euarchontoglires</taxon>
        <taxon>Glires</taxon>
        <taxon>Rodentia</taxon>
        <taxon>Myomorpha</taxon>
        <taxon>Muroidea</taxon>
        <taxon>Muridae</taxon>
        <taxon>Murinae</taxon>
        <taxon>Rattus</taxon>
    </lineage>
</organism>
<name>A0A0H2UHY4_RAT</name>
<keyword evidence="12" id="KW-0864">Zinc transport</keyword>
<evidence type="ECO:0000259" key="22">
    <source>
        <dbReference type="Pfam" id="PF21116"/>
    </source>
</evidence>
<keyword evidence="9" id="KW-0967">Endosome</keyword>
<evidence type="ECO:0000256" key="20">
    <source>
        <dbReference type="ARBA" id="ARBA00055808"/>
    </source>
</evidence>
<evidence type="ECO:0000256" key="17">
    <source>
        <dbReference type="ARBA" id="ARBA00039394"/>
    </source>
</evidence>
<evidence type="ECO:0000256" key="11">
    <source>
        <dbReference type="ARBA" id="ARBA00022843"/>
    </source>
</evidence>
<dbReference type="Proteomes" id="UP000002494">
    <property type="component" value="Chromosome 7"/>
</dbReference>
<dbReference type="PANTHER" id="PTHR12191">
    <property type="entry name" value="SOLUTE CARRIER FAMILY 39"/>
    <property type="match status" value="1"/>
</dbReference>
<evidence type="ECO:0000256" key="9">
    <source>
        <dbReference type="ARBA" id="ARBA00022753"/>
    </source>
</evidence>
<dbReference type="GO" id="GO:0140486">
    <property type="term" value="F:zinc ion sequestering activity"/>
    <property type="evidence" value="ECO:0007669"/>
    <property type="project" value="Ensembl"/>
</dbReference>
<dbReference type="GO" id="GO:0106219">
    <property type="term" value="F:zinc ion sensor activity"/>
    <property type="evidence" value="ECO:0007669"/>
    <property type="project" value="Ensembl"/>
</dbReference>
<dbReference type="GeneTree" id="ENSGT00940000160042"/>
<evidence type="ECO:0000259" key="21">
    <source>
        <dbReference type="Pfam" id="PF18292"/>
    </source>
</evidence>
<evidence type="ECO:0000256" key="19">
    <source>
        <dbReference type="ARBA" id="ARBA00042777"/>
    </source>
</evidence>
<dbReference type="InterPro" id="IPR041137">
    <property type="entry name" value="ZIP4_N"/>
</dbReference>
<sequence length="657" mass="71253">MMLPKSLTQGLLLAMLVGTAAMVQPYHLLSLLTSGQGALDRTALDGLLNTLVARVHCTDGPCEKCLSVETALALGKPDKPQLAPESVLESRYITYLSAAAALYLNDPEKTCKDIRAGLLASHVDDYLAKLESPEAMTLGLSQLLQKIEAHDASQPTREETCVDVPQLLEEAEEAGVSRSPGLVLTALLDHVLNGSCFQGLPSPQYFVDFVFRQLSSKPRNITLPELEDLMHHLGVGGEDHSDHGDHVDHSHLDREANHQDSELHATHNSSSSVWDTLCLSAKDVMAVYGLSEEAGVSPQAWAQLTPALVQQQLSEACSSSPIIHVQDQLSQAERYLYGSLATLLICLCAVFGLLLLTCAKCSTATHYIMQTFLSLAVGALTGDALLHLIPKVLGLHTHSGEVHSHEEESIGGQSTWRLLAVLGGFYIFFLFESFFNLLLPRDQDHEKDGPCSHGGHSHGISLQLSPSNLRQSKQPHESSRSDLVTEETPELLNPDTRRLRAELRMLPYLITLGDAVHNFADGLAVGAAFSSTWKTGLATSLAVFCHELPHELGDFAALLHAGLTVKRALLLNLASALTAFAGLYVALAVGVGEEGETWILAVATGLFLYVALCDMLPAMMNVRDQRPWLLFLLHNVGLLGGWTILLLLSLYEDSITF</sequence>
<dbReference type="Ensembl" id="ENSRNOT00000040422.6">
    <property type="protein sequence ID" value="ENSRNOP00000047376.4"/>
    <property type="gene ID" value="ENSRNOG00000014314.9"/>
</dbReference>
<evidence type="ECO:0000313" key="23">
    <source>
        <dbReference type="Ensembl" id="ENSRNOP00000047376.4"/>
    </source>
</evidence>
<dbReference type="ExpressionAtlas" id="A0A0H2UHY4">
    <property type="expression patterns" value="baseline and differential"/>
</dbReference>
<dbReference type="GO" id="GO:0034224">
    <property type="term" value="P:cellular response to zinc ion starvation"/>
    <property type="evidence" value="ECO:0007669"/>
    <property type="project" value="Ensembl"/>
</dbReference>
<dbReference type="InterPro" id="IPR049406">
    <property type="entry name" value="ZIP4_12_EF-hand"/>
</dbReference>
<dbReference type="Bgee" id="ENSRNOG00000014314">
    <property type="expression patterns" value="Expressed in jejunum and 15 other cell types or tissues"/>
</dbReference>
<dbReference type="SMR" id="A0A0H2UHY4"/>
<dbReference type="GO" id="GO:0042802">
    <property type="term" value="F:identical protein binding"/>
    <property type="evidence" value="ECO:0007669"/>
    <property type="project" value="Ensembl"/>
</dbReference>
<keyword evidence="24" id="KW-1185">Reference proteome</keyword>
<gene>
    <name evidence="23 25" type="primary">Slc39a4</name>
</gene>
<evidence type="ECO:0000256" key="15">
    <source>
        <dbReference type="ARBA" id="ARBA00023136"/>
    </source>
</evidence>
<keyword evidence="15" id="KW-0472">Membrane</keyword>
<keyword evidence="5" id="KW-1003">Cell membrane</keyword>
<dbReference type="KEGG" id="rno:300051"/>
<keyword evidence="7" id="KW-0479">Metal-binding</keyword>
<evidence type="ECO:0000256" key="10">
    <source>
        <dbReference type="ARBA" id="ARBA00022833"/>
    </source>
</evidence>
<feature type="domain" description="Zinc transporter ZIP4 N-terminal" evidence="21">
    <location>
        <begin position="47"/>
        <end position="197"/>
    </location>
</feature>
<keyword evidence="10" id="KW-0862">Zinc</keyword>
<evidence type="ECO:0000256" key="4">
    <source>
        <dbReference type="ARBA" id="ARBA00022448"/>
    </source>
</evidence>
<protein>
    <recommendedName>
        <fullName evidence="17">Zinc transporter ZIP4</fullName>
    </recommendedName>
    <alternativeName>
        <fullName evidence="19">Solute carrier family 39 member 4</fullName>
    </alternativeName>
    <alternativeName>
        <fullName evidence="18">Zrt- and Irt-like protein 4</fullName>
    </alternativeName>
</protein>
<evidence type="ECO:0000256" key="7">
    <source>
        <dbReference type="ARBA" id="ARBA00022723"/>
    </source>
</evidence>
<evidence type="ECO:0000256" key="5">
    <source>
        <dbReference type="ARBA" id="ARBA00022475"/>
    </source>
</evidence>
<feature type="domain" description="Zinc transporter ZIP4/12 EF-hand" evidence="22">
    <location>
        <begin position="203"/>
        <end position="316"/>
    </location>
</feature>
<comment type="similarity">
    <text evidence="3">Belongs to the ZIP transporter (TC 2.A.5) family.</text>
</comment>
<dbReference type="PANTHER" id="PTHR12191:SF21">
    <property type="entry name" value="ZINC TRANSPORTER ZIP4"/>
    <property type="match status" value="1"/>
</dbReference>
<keyword evidence="8" id="KW-0732">Signal</keyword>
<evidence type="ECO:0000313" key="25">
    <source>
        <dbReference type="RGD" id="1306701"/>
    </source>
</evidence>
<evidence type="ECO:0000256" key="14">
    <source>
        <dbReference type="ARBA" id="ARBA00023065"/>
    </source>
</evidence>
<keyword evidence="6" id="KW-0812">Transmembrane</keyword>
<dbReference type="InterPro" id="IPR050799">
    <property type="entry name" value="ZIP_Transporter"/>
</dbReference>
<reference evidence="23" key="1">
    <citation type="journal article" date="2004" name="Nature">
        <title>Genome sequence of the Brown Norway rat yields insights into mammalian evolution.</title>
        <authorList>
            <consortium name="Rat Genome Sequencing Project Consortium"/>
            <person name="Gibbs R.A."/>
            <person name="Weinstock G.M."/>
            <person name="Metzker M.L."/>
            <person name="Muzny D.M."/>
            <person name="Sodergren E.J."/>
            <person name="Scherer S."/>
            <person name="Scott G."/>
            <person name="Steffen D."/>
            <person name="Worley K.C."/>
            <person name="Burch P.E."/>
            <person name="Okwuonu G."/>
            <person name="Hines S."/>
            <person name="Lewis L."/>
            <person name="Deramo C."/>
            <person name="Delgado O."/>
            <person name="Dugan-Rocha S."/>
            <person name="Miner G."/>
            <person name="Morgan M."/>
            <person name="Hawes A."/>
            <person name="Gill R."/>
            <person name="Holt R.A."/>
            <person name="Adams M.D."/>
            <person name="Amanatides P.G."/>
            <person name="Baden-Tillson H."/>
            <person name="Barnstead M."/>
            <person name="Chin S."/>
            <person name="Evans C.A."/>
            <person name="Ferriera S."/>
            <person name="Fosler C."/>
            <person name="Glodek A."/>
            <person name="Gu Z."/>
            <person name="Jennings D."/>
            <person name="Kraft C.L."/>
            <person name="Nguyen T."/>
            <person name="Pfannkoch C.M."/>
            <person name="Sitter C."/>
            <person name="Sutton G.G."/>
            <person name="Venter J.C."/>
            <person name="Woodage T."/>
            <person name="Smith D."/>
            <person name="Lee H.-M."/>
            <person name="Gustafson E."/>
            <person name="Cahill P."/>
            <person name="Kana A."/>
            <person name="Doucette-Stamm L."/>
            <person name="Weinstock K."/>
            <person name="Fechtel K."/>
            <person name="Weiss R.B."/>
            <person name="Dunn D.M."/>
            <person name="Green E.D."/>
            <person name="Blakesley R.W."/>
            <person name="Bouffard G.G."/>
            <person name="De Jong P.J."/>
            <person name="Osoegawa K."/>
            <person name="Zhu B."/>
            <person name="Marra M."/>
            <person name="Schein J."/>
            <person name="Bosdet I."/>
            <person name="Fjell C."/>
            <person name="Jones S."/>
            <person name="Krzywinski M."/>
            <person name="Mathewson C."/>
            <person name="Siddiqui A."/>
            <person name="Wye N."/>
            <person name="McPherson J."/>
            <person name="Zhao S."/>
            <person name="Fraser C.M."/>
            <person name="Shetty J."/>
            <person name="Shatsman S."/>
            <person name="Geer K."/>
            <person name="Chen Y."/>
            <person name="Abramzon S."/>
            <person name="Nierman W.C."/>
            <person name="Havlak P.H."/>
            <person name="Chen R."/>
            <person name="Durbin K.J."/>
            <person name="Egan A."/>
            <person name="Ren Y."/>
            <person name="Song X.-Z."/>
            <person name="Li B."/>
            <person name="Liu Y."/>
            <person name="Qin X."/>
            <person name="Cawley S."/>
            <person name="Cooney A.J."/>
            <person name="D'Souza L.M."/>
            <person name="Martin K."/>
            <person name="Wu J.Q."/>
            <person name="Gonzalez-Garay M.L."/>
            <person name="Jackson A.R."/>
            <person name="Kalafus K.J."/>
            <person name="McLeod M.P."/>
            <person name="Milosavljevic A."/>
            <person name="Virk D."/>
            <person name="Volkov A."/>
            <person name="Wheeler D.A."/>
            <person name="Zhang Z."/>
            <person name="Bailey J.A."/>
            <person name="Eichler E.E."/>
            <person name="Tuzun E."/>
            <person name="Birney E."/>
            <person name="Mongin E."/>
            <person name="Ureta-Vidal A."/>
            <person name="Woodwark C."/>
            <person name="Zdobnov E."/>
            <person name="Bork P."/>
            <person name="Suyama M."/>
            <person name="Torrents D."/>
            <person name="Alexandersson M."/>
            <person name="Trask B.J."/>
            <person name="Young J.M."/>
            <person name="Huang H."/>
            <person name="Wang H."/>
            <person name="Xing H."/>
            <person name="Daniels S."/>
            <person name="Gietzen D."/>
            <person name="Schmidt J."/>
            <person name="Stevens K."/>
            <person name="Vitt U."/>
            <person name="Wingrove J."/>
            <person name="Camara F."/>
            <person name="Mar Alba M."/>
            <person name="Abril J.F."/>
            <person name="Guigo R."/>
            <person name="Smit A."/>
            <person name="Dubchak I."/>
            <person name="Rubin E.M."/>
            <person name="Couronne O."/>
            <person name="Poliakov A."/>
            <person name="Huebner N."/>
            <person name="Ganten D."/>
            <person name="Goesele C."/>
            <person name="Hummel O."/>
            <person name="Kreitler T."/>
            <person name="Lee Y.-A."/>
            <person name="Monti J."/>
            <person name="Schulz H."/>
            <person name="Zimdahl H."/>
            <person name="Himmelbauer H."/>
            <person name="Lehrach H."/>
            <person name="Jacob H.J."/>
            <person name="Bromberg S."/>
            <person name="Gullings-Handley J."/>
            <person name="Jensen-Seaman M.I."/>
            <person name="Kwitek A.E."/>
            <person name="Lazar J."/>
            <person name="Pasko D."/>
            <person name="Tonellato P.J."/>
            <person name="Twigger S."/>
            <person name="Ponting C.P."/>
            <person name="Duarte J.M."/>
            <person name="Rice S."/>
            <person name="Goodstadt L."/>
            <person name="Beatson S.A."/>
            <person name="Emes R.D."/>
            <person name="Winter E.E."/>
            <person name="Webber C."/>
            <person name="Brandt P."/>
            <person name="Nyakatura G."/>
            <person name="Adetobi M."/>
            <person name="Chiaromonte F."/>
            <person name="Elnitski L."/>
            <person name="Eswara P."/>
            <person name="Hardison R.C."/>
            <person name="Hou M."/>
            <person name="Kolbe D."/>
            <person name="Makova K."/>
            <person name="Miller W."/>
            <person name="Nekrutenko A."/>
            <person name="Riemer C."/>
            <person name="Schwartz S."/>
            <person name="Taylor J."/>
            <person name="Yang S."/>
            <person name="Zhang Y."/>
            <person name="Lindpaintner K."/>
            <person name="Andrews T.D."/>
            <person name="Caccamo M."/>
            <person name="Clamp M."/>
            <person name="Clarke L."/>
            <person name="Curwen V."/>
            <person name="Durbin R.M."/>
            <person name="Eyras E."/>
            <person name="Searle S.M."/>
            <person name="Cooper G.M."/>
            <person name="Batzoglou S."/>
            <person name="Brudno M."/>
            <person name="Sidow A."/>
            <person name="Stone E.A."/>
            <person name="Payseur B.A."/>
            <person name="Bourque G."/>
            <person name="Lopez-Otin C."/>
            <person name="Puente X.S."/>
            <person name="Chakrabarti K."/>
            <person name="Chatterji S."/>
            <person name="Dewey C."/>
            <person name="Pachter L."/>
            <person name="Bray N."/>
            <person name="Yap V.B."/>
            <person name="Caspi A."/>
            <person name="Tesler G."/>
            <person name="Pevzner P.A."/>
            <person name="Haussler D."/>
            <person name="Roskin K.M."/>
            <person name="Baertsch R."/>
            <person name="Clawson H."/>
            <person name="Furey T.S."/>
            <person name="Hinrichs A.S."/>
            <person name="Karolchik D."/>
            <person name="Kent W.J."/>
            <person name="Rosenbloom K.R."/>
            <person name="Trumbower H."/>
            <person name="Weirauch M."/>
            <person name="Cooper D.N."/>
            <person name="Stenson P.D."/>
            <person name="Ma B."/>
            <person name="Brent M."/>
            <person name="Arumugam M."/>
            <person name="Shteynberg D."/>
            <person name="Copley R.R."/>
            <person name="Taylor M.S."/>
            <person name="Riethman H."/>
            <person name="Mudunuri U."/>
            <person name="Peterson J."/>
            <person name="Guyer M."/>
            <person name="Felsenfeld A."/>
            <person name="Old S."/>
            <person name="Mockrin S."/>
            <person name="Collins F.S."/>
        </authorList>
    </citation>
    <scope>NUCLEOTIDE SEQUENCE [LARGE SCALE GENOMIC DNA]</scope>
    <source>
        <strain evidence="23">Brown Norway</strain>
    </source>
</reference>
<dbReference type="InterPro" id="IPR003689">
    <property type="entry name" value="ZIP"/>
</dbReference>
<reference evidence="23" key="2">
    <citation type="submission" date="2023-03" db="UniProtKB">
        <authorList>
            <consortium name="Ensembl"/>
        </authorList>
    </citation>
    <scope>IDENTIFICATION</scope>
    <source>
        <strain evidence="23">Brown Norway</strain>
    </source>
</reference>
<evidence type="ECO:0000256" key="12">
    <source>
        <dbReference type="ARBA" id="ARBA00022906"/>
    </source>
</evidence>
<evidence type="ECO:0000256" key="2">
    <source>
        <dbReference type="ARBA" id="ARBA00004424"/>
    </source>
</evidence>
<keyword evidence="4" id="KW-0813">Transport</keyword>
<evidence type="ECO:0000256" key="3">
    <source>
        <dbReference type="ARBA" id="ARBA00006939"/>
    </source>
</evidence>
<accession>A0A0H2UHY4</accession>
<dbReference type="RefSeq" id="NP_001071137.2">
    <property type="nucleotide sequence ID" value="NM_001077669.2"/>
</dbReference>
<dbReference type="GO" id="GO:0005385">
    <property type="term" value="F:zinc ion transmembrane transporter activity"/>
    <property type="evidence" value="ECO:0007669"/>
    <property type="project" value="Ensembl"/>
</dbReference>
<proteinExistence type="inferred from homology"/>
<dbReference type="AlphaFoldDB" id="A0A0H2UHY4"/>
<comment type="subcellular location">
    <subcellularLocation>
        <location evidence="2">Apical cell membrane</location>
        <topology evidence="2">Multi-pass membrane protein</topology>
    </subcellularLocation>
    <subcellularLocation>
        <location evidence="1">Recycling endosome membrane</location>
        <topology evidence="1">Multi-pass membrane protein</topology>
    </subcellularLocation>
</comment>
<dbReference type="OrthoDB" id="200954at2759"/>
<dbReference type="GO" id="GO:0016324">
    <property type="term" value="C:apical plasma membrane"/>
    <property type="evidence" value="ECO:0007669"/>
    <property type="project" value="UniProtKB-SubCell"/>
</dbReference>
<dbReference type="GO" id="GO:0006882">
    <property type="term" value="P:intracellular zinc ion homeostasis"/>
    <property type="evidence" value="ECO:0007669"/>
    <property type="project" value="Ensembl"/>
</dbReference>
<dbReference type="GO" id="GO:0008270">
    <property type="term" value="F:zinc ion binding"/>
    <property type="evidence" value="ECO:0007669"/>
    <property type="project" value="Ensembl"/>
</dbReference>
<evidence type="ECO:0000256" key="18">
    <source>
        <dbReference type="ARBA" id="ARBA00041703"/>
    </source>
</evidence>
<keyword evidence="13" id="KW-1133">Transmembrane helix</keyword>
<comment type="catalytic activity">
    <reaction evidence="16">
        <text>Zn(2+)(in) = Zn(2+)(out)</text>
        <dbReference type="Rhea" id="RHEA:29351"/>
        <dbReference type="ChEBI" id="CHEBI:29105"/>
    </reaction>
</comment>